<dbReference type="NCBIfam" id="TIGR00914">
    <property type="entry name" value="2A0601"/>
    <property type="match status" value="1"/>
</dbReference>
<dbReference type="GO" id="GO:0005886">
    <property type="term" value="C:plasma membrane"/>
    <property type="evidence" value="ECO:0007669"/>
    <property type="project" value="UniProtKB-SubCell"/>
</dbReference>
<keyword evidence="5 7" id="KW-1133">Transmembrane helix</keyword>
<proteinExistence type="predicted"/>
<evidence type="ECO:0000256" key="4">
    <source>
        <dbReference type="ARBA" id="ARBA00022692"/>
    </source>
</evidence>
<feature type="transmembrane region" description="Helical" evidence="7">
    <location>
        <begin position="916"/>
        <end position="938"/>
    </location>
</feature>
<dbReference type="PRINTS" id="PR00702">
    <property type="entry name" value="ACRIFLAVINRP"/>
</dbReference>
<feature type="transmembrane region" description="Helical" evidence="7">
    <location>
        <begin position="443"/>
        <end position="461"/>
    </location>
</feature>
<evidence type="ECO:0000256" key="2">
    <source>
        <dbReference type="ARBA" id="ARBA00022448"/>
    </source>
</evidence>
<keyword evidence="6 7" id="KW-0472">Membrane</keyword>
<feature type="transmembrane region" description="Helical" evidence="7">
    <location>
        <begin position="891"/>
        <end position="910"/>
    </location>
</feature>
<feature type="transmembrane region" description="Helical" evidence="7">
    <location>
        <begin position="529"/>
        <end position="549"/>
    </location>
</feature>
<keyword evidence="4 7" id="KW-0812">Transmembrane</keyword>
<dbReference type="EMBL" id="UOFM01000239">
    <property type="protein sequence ID" value="VAW77841.1"/>
    <property type="molecule type" value="Genomic_DNA"/>
</dbReference>
<dbReference type="SUPFAM" id="SSF82714">
    <property type="entry name" value="Multidrug efflux transporter AcrB TolC docking domain, DN and DC subdomains"/>
    <property type="match status" value="2"/>
</dbReference>
<dbReference type="PANTHER" id="PTHR32063">
    <property type="match status" value="1"/>
</dbReference>
<evidence type="ECO:0000256" key="1">
    <source>
        <dbReference type="ARBA" id="ARBA00004651"/>
    </source>
</evidence>
<gene>
    <name evidence="8" type="ORF">MNBD_GAMMA14-2086</name>
</gene>
<dbReference type="GO" id="GO:0008324">
    <property type="term" value="F:monoatomic cation transmembrane transporter activity"/>
    <property type="evidence" value="ECO:0007669"/>
    <property type="project" value="InterPro"/>
</dbReference>
<evidence type="ECO:0000256" key="6">
    <source>
        <dbReference type="ARBA" id="ARBA00023136"/>
    </source>
</evidence>
<dbReference type="Gene3D" id="3.30.2090.10">
    <property type="entry name" value="Multidrug efflux transporter AcrB TolC docking domain, DN and DC subdomains"/>
    <property type="match status" value="2"/>
</dbReference>
<feature type="transmembrane region" description="Helical" evidence="7">
    <location>
        <begin position="997"/>
        <end position="1023"/>
    </location>
</feature>
<evidence type="ECO:0000256" key="7">
    <source>
        <dbReference type="SAM" id="Phobius"/>
    </source>
</evidence>
<feature type="transmembrane region" description="Helical" evidence="7">
    <location>
        <begin position="337"/>
        <end position="356"/>
    </location>
</feature>
<feature type="transmembrane region" description="Helical" evidence="7">
    <location>
        <begin position="970"/>
        <end position="991"/>
    </location>
</feature>
<evidence type="ECO:0000256" key="3">
    <source>
        <dbReference type="ARBA" id="ARBA00022475"/>
    </source>
</evidence>
<evidence type="ECO:0000313" key="8">
    <source>
        <dbReference type="EMBL" id="VAW77841.1"/>
    </source>
</evidence>
<reference evidence="8" key="1">
    <citation type="submission" date="2018-06" db="EMBL/GenBank/DDBJ databases">
        <authorList>
            <person name="Zhirakovskaya E."/>
        </authorList>
    </citation>
    <scope>NUCLEOTIDE SEQUENCE</scope>
</reference>
<dbReference type="Gene3D" id="3.30.70.1440">
    <property type="entry name" value="Multidrug efflux transporter AcrB pore domain"/>
    <property type="match status" value="1"/>
</dbReference>
<dbReference type="Gene3D" id="3.30.70.1430">
    <property type="entry name" value="Multidrug efflux transporter AcrB pore domain"/>
    <property type="match status" value="2"/>
</dbReference>
<dbReference type="SUPFAM" id="SSF82693">
    <property type="entry name" value="Multidrug efflux transporter AcrB pore domain, PN1, PN2, PC1 and PC2 subdomains"/>
    <property type="match status" value="2"/>
</dbReference>
<dbReference type="PANTHER" id="PTHR32063:SF19">
    <property type="entry name" value="CATION EFFLUX SYSTEM PROTEIN CUSA"/>
    <property type="match status" value="1"/>
</dbReference>
<accession>A0A3B0YEI8</accession>
<sequence length="1035" mass="114526">MLTCIIRNVIRFRTTVLMLVAATALLSIYSIQTAPLDAIPDISDPQLVIYAKWARSPELLENEVTEPLIRALIGSPDIKAIRATSHLGYSFIYIILHDADQREKVKQLALDRINAIRPQLPPDAIVTLGPNASSMGWIYEYALVDRTGTRDLRELRLLNEGRIKLALQSVPGVAEVASVGGLERQVELKIFPPLLAATGISLRQLITALDRVFQQVGGRTIEITNRDYQLRGVVNSNDIDKLEFVIVGRAPDGRPVYLKDIGYLQVNYDLRRGIADLDGEGEVVGAIVIMEQDQNVIAVTRSLEKALQKVRASLPDGIDIVTTYDRSTLIRATLKNFSTALAWELLVVMLVIVLALRNGRAAIAPVSVILLGCLFTVLPLSAFGQTINLLSLAGLAIAIGEMADATIVIVENCTAELAKRGPQSHTEKIETIIRATARMTRPLLFSLLIILASFLPVFFLGDREGRLFDPLAFSKTFAMGFSTLLTLFFLPVVIVWVFKKNTPPPQKDRKNSFVDLYRRALRTTIRYRYPFLGINIIFLILAVMVMNSFQRDYMPEMEEGSILYMPTTLPGLPTREAGWILQQIDRKLKAFPEVSRVFGKLGRADTSTDPAPMTMIETTILLKPESEWRTGMTKKKLVAEMDAALQIVGYVNSWTQPIAARVIMQDTGIQTPVGIKVKGASIPVIEEISQQIEGLLRTLPGTASVIAERISEGYYIDVQNDLERLAEHGVTVDEAILTVRYAIGGENITRMRQPDNTLVPLSMQYSPEYIDTLEKVRNTPVMTIAGRTVPLSAVADVSVRKMPEMIRNDNGELAGYIYIDVRDVTPLDYVKGAKQRLARNLTLPAGYTLEWTGTYQYAKEAQERLVWIVPITLVIMFVLLMMAFRSWAESSLVLLSAPFALVGGVVLQWAQGYAMTTAVVIGYIAVLAVAIQTGIIMIEFIRDALERRTGNDSYTDAVIEGSVARLRPKLMTVATTVFGLIPIMLFTGAGMDIAQPIAAPSVGGMVSSTLYVLFLIPCLFVIGEDLRKRFGHKPS</sequence>
<dbReference type="Pfam" id="PF00873">
    <property type="entry name" value="ACR_tran"/>
    <property type="match status" value="1"/>
</dbReference>
<evidence type="ECO:0000256" key="5">
    <source>
        <dbReference type="ARBA" id="ARBA00022989"/>
    </source>
</evidence>
<feature type="transmembrane region" description="Helical" evidence="7">
    <location>
        <begin position="476"/>
        <end position="498"/>
    </location>
</feature>
<keyword evidence="3" id="KW-1003">Cell membrane</keyword>
<protein>
    <submittedName>
        <fullName evidence="8">Cobalt-zinc-cadmium resistance protein CzcA Cation efflux system protein CusA</fullName>
    </submittedName>
</protein>
<comment type="subcellular location">
    <subcellularLocation>
        <location evidence="1">Cell membrane</location>
        <topology evidence="1">Multi-pass membrane protein</topology>
    </subcellularLocation>
</comment>
<feature type="transmembrane region" description="Helical" evidence="7">
    <location>
        <begin position="363"/>
        <end position="383"/>
    </location>
</feature>
<dbReference type="InterPro" id="IPR027463">
    <property type="entry name" value="AcrB_DN_DC_subdom"/>
</dbReference>
<dbReference type="InterPro" id="IPR004763">
    <property type="entry name" value="CusA-like"/>
</dbReference>
<dbReference type="InterPro" id="IPR001036">
    <property type="entry name" value="Acrflvin-R"/>
</dbReference>
<feature type="transmembrane region" description="Helical" evidence="7">
    <location>
        <begin position="389"/>
        <end position="410"/>
    </location>
</feature>
<dbReference type="AlphaFoldDB" id="A0A3B0YEI8"/>
<name>A0A3B0YEI8_9ZZZZ</name>
<dbReference type="Gene3D" id="1.20.1640.10">
    <property type="entry name" value="Multidrug efflux transporter AcrB transmembrane domain"/>
    <property type="match status" value="2"/>
</dbReference>
<keyword evidence="2" id="KW-0813">Transport</keyword>
<dbReference type="Gene3D" id="3.30.70.1320">
    <property type="entry name" value="Multidrug efflux transporter AcrB pore domain like"/>
    <property type="match status" value="1"/>
</dbReference>
<feature type="transmembrane region" description="Helical" evidence="7">
    <location>
        <begin position="865"/>
        <end position="884"/>
    </location>
</feature>
<dbReference type="SUPFAM" id="SSF82866">
    <property type="entry name" value="Multidrug efflux transporter AcrB transmembrane domain"/>
    <property type="match status" value="2"/>
</dbReference>
<dbReference type="GO" id="GO:0042910">
    <property type="term" value="F:xenobiotic transmembrane transporter activity"/>
    <property type="evidence" value="ECO:0007669"/>
    <property type="project" value="TreeGrafter"/>
</dbReference>
<organism evidence="8">
    <name type="scientific">hydrothermal vent metagenome</name>
    <dbReference type="NCBI Taxonomy" id="652676"/>
    <lineage>
        <taxon>unclassified sequences</taxon>
        <taxon>metagenomes</taxon>
        <taxon>ecological metagenomes</taxon>
    </lineage>
</organism>